<accession>A0A858PXS4</accession>
<feature type="transmembrane region" description="Helical" evidence="8">
    <location>
        <begin position="161"/>
        <end position="181"/>
    </location>
</feature>
<evidence type="ECO:0000256" key="2">
    <source>
        <dbReference type="ARBA" id="ARBA00022475"/>
    </source>
</evidence>
<comment type="subcellular location">
    <subcellularLocation>
        <location evidence="1">Cell membrane</location>
        <topology evidence="1">Multi-pass membrane protein</topology>
    </subcellularLocation>
    <subcellularLocation>
        <location evidence="7">Membrane</location>
        <topology evidence="7">Multi-pass membrane protein</topology>
    </subcellularLocation>
</comment>
<evidence type="ECO:0000256" key="7">
    <source>
        <dbReference type="RuleBase" id="RU000320"/>
    </source>
</evidence>
<evidence type="ECO:0000256" key="5">
    <source>
        <dbReference type="ARBA" id="ARBA00023002"/>
    </source>
</evidence>
<evidence type="ECO:0000256" key="4">
    <source>
        <dbReference type="ARBA" id="ARBA00022989"/>
    </source>
</evidence>
<evidence type="ECO:0000256" key="3">
    <source>
        <dbReference type="ARBA" id="ARBA00022692"/>
    </source>
</evidence>
<name>A0A858PXS4_9RICK</name>
<dbReference type="PANTHER" id="PTHR42682:SF4">
    <property type="entry name" value="NADH-UBIQUINONE_PLASTOQUINONE"/>
    <property type="match status" value="1"/>
</dbReference>
<evidence type="ECO:0000313" key="10">
    <source>
        <dbReference type="EMBL" id="QJC27406.1"/>
    </source>
</evidence>
<feature type="transmembrane region" description="Helical" evidence="8">
    <location>
        <begin position="424"/>
        <end position="441"/>
    </location>
</feature>
<feature type="transmembrane region" description="Helical" evidence="8">
    <location>
        <begin position="103"/>
        <end position="119"/>
    </location>
</feature>
<feature type="transmembrane region" description="Helical" evidence="8">
    <location>
        <begin position="392"/>
        <end position="412"/>
    </location>
</feature>
<keyword evidence="6 8" id="KW-0472">Membrane</keyword>
<gene>
    <name evidence="10" type="ORF">ANPL_01495</name>
</gene>
<feature type="domain" description="NADH:quinone oxidoreductase/Mrp antiporter transmembrane" evidence="9">
    <location>
        <begin position="94"/>
        <end position="331"/>
    </location>
</feature>
<reference evidence="10 11" key="1">
    <citation type="journal article" date="2020" name="Pathogens">
        <title>First Whole Genome Sequence of Anaplasma platys, an Obligate Intracellular Rickettsial Pathogen of Dogs.</title>
        <authorList>
            <person name="Llanes A."/>
            <person name="Rajeev S."/>
        </authorList>
    </citation>
    <scope>NUCLEOTIDE SEQUENCE [LARGE SCALE GENOMIC DNA]</scope>
    <source>
        <strain evidence="10 11">S3</strain>
    </source>
</reference>
<feature type="transmembrane region" description="Helical" evidence="8">
    <location>
        <begin position="188"/>
        <end position="210"/>
    </location>
</feature>
<evidence type="ECO:0000313" key="11">
    <source>
        <dbReference type="Proteomes" id="UP000500930"/>
    </source>
</evidence>
<evidence type="ECO:0000259" key="9">
    <source>
        <dbReference type="Pfam" id="PF00361"/>
    </source>
</evidence>
<sequence length="531" mass="57087">MDSCRYKGTVLGVGKVFFRMGLELYNVVFEGLSTVRGLFSHRDGAFLFDLDHVSALVCACFLALLGIVLAARGSLREVFAALLYAVSGVAALCASSLMQVVEFFEVMAIAALLLIAFGGREGENSHAVLHYACVHFLSGVMLLVGAIQYSYLGSLEGVPRLLFMGGLLISASSFPLAAWVLRAYSQVSAFGFMVLPLFTTKAALFILLSMFHGETVILYLGMLTAVYAVVFAVIEENSRNLVSYGIVGQMGLLLMSVGCGVVPKSVLVAQLSFAVLCQLLFILVTEHNMPRSEQSGKTPSRIRLASVEMLGLVVALLNMASFPGTVSFASSQLAGYHSSIEDFSYAVYQYTHPVLVLGLFMCVGLKFLSIASARKESTGALGAGNLCSKTAIVLLSIIVVLLGIFYGQGMVLPDHKLTYTLNNVVTRVAVIAASIACFVLFRRLFQGRYQSAAGEGWLYIGFFKLVNKAKNFASFARETVDGYNLNGDMFGVELGEQDAVLSSREPTGLISSVLLFVMLCICVGMGLCLTL</sequence>
<keyword evidence="4 8" id="KW-1133">Transmembrane helix</keyword>
<evidence type="ECO:0000256" key="8">
    <source>
        <dbReference type="SAM" id="Phobius"/>
    </source>
</evidence>
<feature type="transmembrane region" description="Helical" evidence="8">
    <location>
        <begin position="128"/>
        <end position="149"/>
    </location>
</feature>
<feature type="transmembrane region" description="Helical" evidence="8">
    <location>
        <begin position="509"/>
        <end position="527"/>
    </location>
</feature>
<dbReference type="AlphaFoldDB" id="A0A858PXS4"/>
<evidence type="ECO:0000256" key="6">
    <source>
        <dbReference type="ARBA" id="ARBA00023136"/>
    </source>
</evidence>
<dbReference type="InterPro" id="IPR001750">
    <property type="entry name" value="ND/Mrp_TM"/>
</dbReference>
<feature type="transmembrane region" description="Helical" evidence="8">
    <location>
        <begin position="241"/>
        <end position="263"/>
    </location>
</feature>
<dbReference type="GO" id="GO:0005886">
    <property type="term" value="C:plasma membrane"/>
    <property type="evidence" value="ECO:0007669"/>
    <property type="project" value="UniProtKB-SubCell"/>
</dbReference>
<proteinExistence type="predicted"/>
<keyword evidence="3 7" id="KW-0812">Transmembrane</keyword>
<organism evidence="10 11">
    <name type="scientific">Anaplasma platys</name>
    <dbReference type="NCBI Taxonomy" id="949"/>
    <lineage>
        <taxon>Bacteria</taxon>
        <taxon>Pseudomonadati</taxon>
        <taxon>Pseudomonadota</taxon>
        <taxon>Alphaproteobacteria</taxon>
        <taxon>Rickettsiales</taxon>
        <taxon>Anaplasmataceae</taxon>
        <taxon>Anaplasma</taxon>
    </lineage>
</organism>
<feature type="transmembrane region" description="Helical" evidence="8">
    <location>
        <begin position="78"/>
        <end position="97"/>
    </location>
</feature>
<dbReference type="EMBL" id="CP046391">
    <property type="protein sequence ID" value="QJC27406.1"/>
    <property type="molecule type" value="Genomic_DNA"/>
</dbReference>
<feature type="transmembrane region" description="Helical" evidence="8">
    <location>
        <begin position="310"/>
        <end position="330"/>
    </location>
</feature>
<dbReference type="KEGG" id="aplt:ANPL_01495"/>
<dbReference type="GO" id="GO:0016491">
    <property type="term" value="F:oxidoreductase activity"/>
    <property type="evidence" value="ECO:0007669"/>
    <property type="project" value="UniProtKB-KW"/>
</dbReference>
<dbReference type="Proteomes" id="UP000500930">
    <property type="component" value="Chromosome"/>
</dbReference>
<evidence type="ECO:0000256" key="1">
    <source>
        <dbReference type="ARBA" id="ARBA00004651"/>
    </source>
</evidence>
<feature type="transmembrane region" description="Helical" evidence="8">
    <location>
        <begin position="350"/>
        <end position="371"/>
    </location>
</feature>
<protein>
    <submittedName>
        <fullName evidence="10">Putative monovalent cation/H+ antiporter subunit D</fullName>
    </submittedName>
</protein>
<feature type="transmembrane region" description="Helical" evidence="8">
    <location>
        <begin position="216"/>
        <end position="234"/>
    </location>
</feature>
<feature type="transmembrane region" description="Helical" evidence="8">
    <location>
        <begin position="53"/>
        <end position="71"/>
    </location>
</feature>
<dbReference type="InterPro" id="IPR052175">
    <property type="entry name" value="ComplexI-like_HydComp"/>
</dbReference>
<keyword evidence="11" id="KW-1185">Reference proteome</keyword>
<keyword evidence="2" id="KW-1003">Cell membrane</keyword>
<dbReference type="PANTHER" id="PTHR42682">
    <property type="entry name" value="HYDROGENASE-4 COMPONENT F"/>
    <property type="match status" value="1"/>
</dbReference>
<keyword evidence="5" id="KW-0560">Oxidoreductase</keyword>
<dbReference type="Pfam" id="PF00361">
    <property type="entry name" value="Proton_antipo_M"/>
    <property type="match status" value="1"/>
</dbReference>
<feature type="transmembrane region" description="Helical" evidence="8">
    <location>
        <begin position="269"/>
        <end position="289"/>
    </location>
</feature>